<feature type="domain" description="Beta-lactamase-related" evidence="1">
    <location>
        <begin position="83"/>
        <end position="403"/>
    </location>
</feature>
<dbReference type="Pfam" id="PF00144">
    <property type="entry name" value="Beta-lactamase"/>
    <property type="match status" value="1"/>
</dbReference>
<evidence type="ECO:0000313" key="3">
    <source>
        <dbReference type="Proteomes" id="UP000315369"/>
    </source>
</evidence>
<dbReference type="Proteomes" id="UP000315369">
    <property type="component" value="Unassembled WGS sequence"/>
</dbReference>
<dbReference type="InterPro" id="IPR050491">
    <property type="entry name" value="AmpC-like"/>
</dbReference>
<protein>
    <submittedName>
        <fullName evidence="2">Beta-lactamase family protein</fullName>
    </submittedName>
</protein>
<dbReference type="InterPro" id="IPR001466">
    <property type="entry name" value="Beta-lactam-related"/>
</dbReference>
<organism evidence="2 3">
    <name type="scientific">Myxococcus llanfairpwllgwyngyllgogerychwyrndrobwllllantysiliogogogochensis</name>
    <dbReference type="NCBI Taxonomy" id="2590453"/>
    <lineage>
        <taxon>Bacteria</taxon>
        <taxon>Pseudomonadati</taxon>
        <taxon>Myxococcota</taxon>
        <taxon>Myxococcia</taxon>
        <taxon>Myxococcales</taxon>
        <taxon>Cystobacterineae</taxon>
        <taxon>Myxococcaceae</taxon>
        <taxon>Myxococcus</taxon>
    </lineage>
</organism>
<keyword evidence="3" id="KW-1185">Reference proteome</keyword>
<dbReference type="PANTHER" id="PTHR46825:SF7">
    <property type="entry name" value="D-ALANYL-D-ALANINE CARBOXYPEPTIDASE"/>
    <property type="match status" value="1"/>
</dbReference>
<dbReference type="SUPFAM" id="SSF56601">
    <property type="entry name" value="beta-lactamase/transpeptidase-like"/>
    <property type="match status" value="1"/>
</dbReference>
<dbReference type="InterPro" id="IPR012338">
    <property type="entry name" value="Beta-lactam/transpept-like"/>
</dbReference>
<sequence length="422" mass="44910">MIGFVMFDPREGGDTSAAERCSLCMNIHTRSLEVRHGDSLEQGPARRPSFTSLSLVLFLALAGAVSGCGDDEEEPTTLHADLQAILEDAVAKGVTPGVSLAVASDKGPMWLGVAGVADVERNQPMSAQHRFRAGSILKSLVATAVLQSVERRTLALDDTLTERLPASVTDRIENAGAITVAMLLGHRSGIPEWVTDETNMAIMADPEHRWTLEEILGISGARPSAFPPGSQYGYSNTNYVLLGEILSAAEGRSWREIVRERVIERAGLSHTRVPEPGDLDCPAPCARGYVPFDGALADLTVVDPSMAGASGGHALVTTVSDLLTFWKKLRAGALFERRETLEAMFAFQSAPDPESRLVGYGLGVMRLESQGVVAVGHLGGTAGYQSFMLHVPATGRYVTGSINVLGDLAAVLVPILDRAGRP</sequence>
<reference evidence="2 3" key="1">
    <citation type="submission" date="2019-06" db="EMBL/GenBank/DDBJ databases">
        <authorList>
            <person name="Livingstone P."/>
            <person name="Whitworth D."/>
        </authorList>
    </citation>
    <scope>NUCLEOTIDE SEQUENCE [LARGE SCALE GENOMIC DNA]</scope>
    <source>
        <strain evidence="2 3">AM401</strain>
    </source>
</reference>
<dbReference type="Gene3D" id="3.40.710.10">
    <property type="entry name" value="DD-peptidase/beta-lactamase superfamily"/>
    <property type="match status" value="1"/>
</dbReference>
<accession>A0A540X156</accession>
<dbReference type="AlphaFoldDB" id="A0A540X156"/>
<dbReference type="EMBL" id="VIFM01000070">
    <property type="protein sequence ID" value="TQF14394.1"/>
    <property type="molecule type" value="Genomic_DNA"/>
</dbReference>
<evidence type="ECO:0000313" key="2">
    <source>
        <dbReference type="EMBL" id="TQF14394.1"/>
    </source>
</evidence>
<name>A0A540X156_9BACT</name>
<dbReference type="PANTHER" id="PTHR46825">
    <property type="entry name" value="D-ALANYL-D-ALANINE-CARBOXYPEPTIDASE/ENDOPEPTIDASE AMPH"/>
    <property type="match status" value="1"/>
</dbReference>
<comment type="caution">
    <text evidence="2">The sequence shown here is derived from an EMBL/GenBank/DDBJ whole genome shotgun (WGS) entry which is preliminary data.</text>
</comment>
<proteinExistence type="predicted"/>
<dbReference type="OrthoDB" id="5524666at2"/>
<evidence type="ECO:0000259" key="1">
    <source>
        <dbReference type="Pfam" id="PF00144"/>
    </source>
</evidence>
<gene>
    <name evidence="2" type="ORF">FJV41_19035</name>
</gene>